<name>A0ABY2FNE2_9ACTN</name>
<comment type="caution">
    <text evidence="2">The sequence shown here is derived from an EMBL/GenBank/DDBJ whole genome shotgun (WGS) entry which is preliminary data.</text>
</comment>
<proteinExistence type="predicted"/>
<dbReference type="Proteomes" id="UP000295060">
    <property type="component" value="Unassembled WGS sequence"/>
</dbReference>
<keyword evidence="3" id="KW-1185">Reference proteome</keyword>
<feature type="domain" description="Pyridoxamine 5'-phosphate oxidase N-terminal" evidence="1">
    <location>
        <begin position="51"/>
        <end position="147"/>
    </location>
</feature>
<dbReference type="EMBL" id="SODU01000001">
    <property type="protein sequence ID" value="TDW94670.1"/>
    <property type="molecule type" value="Genomic_DNA"/>
</dbReference>
<evidence type="ECO:0000313" key="3">
    <source>
        <dbReference type="Proteomes" id="UP000295060"/>
    </source>
</evidence>
<dbReference type="InterPro" id="IPR011576">
    <property type="entry name" value="Pyridox_Oxase_N"/>
</dbReference>
<organism evidence="2 3">
    <name type="scientific">Kribbella pratensis</name>
    <dbReference type="NCBI Taxonomy" id="2512112"/>
    <lineage>
        <taxon>Bacteria</taxon>
        <taxon>Bacillati</taxon>
        <taxon>Actinomycetota</taxon>
        <taxon>Actinomycetes</taxon>
        <taxon>Propionibacteriales</taxon>
        <taxon>Kribbellaceae</taxon>
        <taxon>Kribbella</taxon>
    </lineage>
</organism>
<dbReference type="Pfam" id="PF01243">
    <property type="entry name" value="PNPOx_N"/>
    <property type="match status" value="1"/>
</dbReference>
<dbReference type="SUPFAM" id="SSF50475">
    <property type="entry name" value="FMN-binding split barrel"/>
    <property type="match status" value="1"/>
</dbReference>
<protein>
    <submittedName>
        <fullName evidence="2">Pyridoxamine 5'-phosphate oxidase</fullName>
    </submittedName>
</protein>
<accession>A0ABY2FNE2</accession>
<evidence type="ECO:0000313" key="2">
    <source>
        <dbReference type="EMBL" id="TDW94670.1"/>
    </source>
</evidence>
<gene>
    <name evidence="2" type="ORF">EV137_1989</name>
</gene>
<dbReference type="InterPro" id="IPR012349">
    <property type="entry name" value="Split_barrel_FMN-bd"/>
</dbReference>
<evidence type="ECO:0000259" key="1">
    <source>
        <dbReference type="Pfam" id="PF01243"/>
    </source>
</evidence>
<sequence>MSWRSAKLDKMKETATEVTQLQELLDAAYERSTEHLRNIITGPRRLDAGELVQVLTGMCTLNLATVTARGEPRISAVDGHFLHARLVFTTSASAAKARHLKKRPAASISYVDGERIGVFSHGNVEFLTADHPDFAEIEAHLTNHYGSSPSSWGDDIVYCRLQPSWMVGYAFDKSAVLETPAR</sequence>
<reference evidence="2 3" key="1">
    <citation type="submission" date="2019-03" db="EMBL/GenBank/DDBJ databases">
        <title>Genomic Encyclopedia of Type Strains, Phase III (KMG-III): the genomes of soil and plant-associated and newly described type strains.</title>
        <authorList>
            <person name="Whitman W."/>
        </authorList>
    </citation>
    <scope>NUCLEOTIDE SEQUENCE [LARGE SCALE GENOMIC DNA]</scope>
    <source>
        <strain evidence="2 3">VKMAc-2574</strain>
    </source>
</reference>
<dbReference type="Gene3D" id="2.30.110.10">
    <property type="entry name" value="Electron Transport, Fmn-binding Protein, Chain A"/>
    <property type="match status" value="1"/>
</dbReference>